<dbReference type="AlphaFoldDB" id="D2R255"/>
<name>D2R255_PIRSD</name>
<gene>
    <name evidence="2" type="ordered locus">Psta_4012</name>
</gene>
<dbReference type="KEGG" id="psl:Psta_4012"/>
<evidence type="ECO:0000313" key="3">
    <source>
        <dbReference type="Proteomes" id="UP000001887"/>
    </source>
</evidence>
<proteinExistence type="predicted"/>
<accession>D2R255</accession>
<feature type="region of interest" description="Disordered" evidence="1">
    <location>
        <begin position="51"/>
        <end position="75"/>
    </location>
</feature>
<evidence type="ECO:0000313" key="2">
    <source>
        <dbReference type="EMBL" id="ADB18666.1"/>
    </source>
</evidence>
<organism evidence="2 3">
    <name type="scientific">Pirellula staleyi (strain ATCC 27377 / DSM 6068 / ICPB 4128)</name>
    <name type="common">Pirella staleyi</name>
    <dbReference type="NCBI Taxonomy" id="530564"/>
    <lineage>
        <taxon>Bacteria</taxon>
        <taxon>Pseudomonadati</taxon>
        <taxon>Planctomycetota</taxon>
        <taxon>Planctomycetia</taxon>
        <taxon>Pirellulales</taxon>
        <taxon>Pirellulaceae</taxon>
        <taxon>Pirellula</taxon>
    </lineage>
</organism>
<protein>
    <submittedName>
        <fullName evidence="2">Uncharacterized protein</fullName>
    </submittedName>
</protein>
<dbReference type="HOGENOM" id="CLU_2667904_0_0_0"/>
<dbReference type="EMBL" id="CP001848">
    <property type="protein sequence ID" value="ADB18666.1"/>
    <property type="molecule type" value="Genomic_DNA"/>
</dbReference>
<feature type="compositionally biased region" description="Basic and acidic residues" evidence="1">
    <location>
        <begin position="59"/>
        <end position="75"/>
    </location>
</feature>
<evidence type="ECO:0000256" key="1">
    <source>
        <dbReference type="SAM" id="MobiDB-lite"/>
    </source>
</evidence>
<dbReference type="Proteomes" id="UP000001887">
    <property type="component" value="Chromosome"/>
</dbReference>
<keyword evidence="3" id="KW-1185">Reference proteome</keyword>
<sequence>MDQETPERIEVLLTSEGEAGRVSVDLDAFVRFSIAMEASLETLMNNWKHYPPVPAKDFGGSRRSTEPSSKPELEE</sequence>
<reference evidence="2 3" key="1">
    <citation type="journal article" date="2009" name="Stand. Genomic Sci.">
        <title>Complete genome sequence of Pirellula staleyi type strain (ATCC 27377).</title>
        <authorList>
            <person name="Clum A."/>
            <person name="Tindall B.J."/>
            <person name="Sikorski J."/>
            <person name="Ivanova N."/>
            <person name="Mavrommatis K."/>
            <person name="Lucas S."/>
            <person name="Glavina del Rio T."/>
            <person name="Nolan M."/>
            <person name="Chen F."/>
            <person name="Tice H."/>
            <person name="Pitluck S."/>
            <person name="Cheng J.F."/>
            <person name="Chertkov O."/>
            <person name="Brettin T."/>
            <person name="Han C."/>
            <person name="Detter J.C."/>
            <person name="Kuske C."/>
            <person name="Bruce D."/>
            <person name="Goodwin L."/>
            <person name="Ovchinikova G."/>
            <person name="Pati A."/>
            <person name="Mikhailova N."/>
            <person name="Chen A."/>
            <person name="Palaniappan K."/>
            <person name="Land M."/>
            <person name="Hauser L."/>
            <person name="Chang Y.J."/>
            <person name="Jeffries C.D."/>
            <person name="Chain P."/>
            <person name="Rohde M."/>
            <person name="Goker M."/>
            <person name="Bristow J."/>
            <person name="Eisen J.A."/>
            <person name="Markowitz V."/>
            <person name="Hugenholtz P."/>
            <person name="Kyrpides N.C."/>
            <person name="Klenk H.P."/>
            <person name="Lapidus A."/>
        </authorList>
    </citation>
    <scope>NUCLEOTIDE SEQUENCE [LARGE SCALE GENOMIC DNA]</scope>
    <source>
        <strain evidence="3">ATCC 27377 / DSM 6068 / ICPB 4128</strain>
    </source>
</reference>